<reference evidence="1 2" key="1">
    <citation type="submission" date="2013-09" db="EMBL/GenBank/DDBJ databases">
        <authorList>
            <person name="Zeng Z."/>
            <person name="Chen C."/>
        </authorList>
    </citation>
    <scope>NUCLEOTIDE SEQUENCE [LARGE SCALE GENOMIC DNA]</scope>
    <source>
        <strain evidence="1 2">GH29-5</strain>
    </source>
</reference>
<sequence>MEFTTNIKVLVFSLVFLAGCSKKHEQSIEIEILNKEFLSLSSIAKPDPYDSIYQEKGKTIYSLSIKNVSDEVYYFNISHFSEMLNGISYYNTYNCNLLITNDNSDTLRIGTRFPQAKNSAMDSICIIESMINKKLDYKNNSVLSYFKKTNNFILHPGEIKIIEGFVTLPVGDDLNSSSIKIEEGNKYFASIFICSDSTDLDNLSKSEIKTIRDNGYKIFHGLIYSKNKVPIKIIH</sequence>
<dbReference type="AlphaFoldDB" id="A0A0A2MCB4"/>
<keyword evidence="2" id="KW-1185">Reference proteome</keyword>
<evidence type="ECO:0000313" key="1">
    <source>
        <dbReference type="EMBL" id="KGO89251.1"/>
    </source>
</evidence>
<name>A0A0A2MCB4_9FLAO</name>
<gene>
    <name evidence="1" type="ORF">Q764_09305</name>
</gene>
<dbReference type="Proteomes" id="UP000030121">
    <property type="component" value="Unassembled WGS sequence"/>
</dbReference>
<proteinExistence type="predicted"/>
<comment type="caution">
    <text evidence="1">The sequence shown here is derived from an EMBL/GenBank/DDBJ whole genome shotgun (WGS) entry which is preliminary data.</text>
</comment>
<dbReference type="eggNOG" id="ENOG5030QM3">
    <property type="taxonomic scope" value="Bacteria"/>
</dbReference>
<protein>
    <submittedName>
        <fullName evidence="1">Uncharacterized protein</fullName>
    </submittedName>
</protein>
<dbReference type="OrthoDB" id="1364765at2"/>
<dbReference type="EMBL" id="JRLW01000010">
    <property type="protein sequence ID" value="KGO89251.1"/>
    <property type="molecule type" value="Genomic_DNA"/>
</dbReference>
<evidence type="ECO:0000313" key="2">
    <source>
        <dbReference type="Proteomes" id="UP000030121"/>
    </source>
</evidence>
<organism evidence="1 2">
    <name type="scientific">Flavobacterium suncheonense GH29-5 = DSM 17707</name>
    <dbReference type="NCBI Taxonomy" id="1121899"/>
    <lineage>
        <taxon>Bacteria</taxon>
        <taxon>Pseudomonadati</taxon>
        <taxon>Bacteroidota</taxon>
        <taxon>Flavobacteriia</taxon>
        <taxon>Flavobacteriales</taxon>
        <taxon>Flavobacteriaceae</taxon>
        <taxon>Flavobacterium</taxon>
    </lineage>
</organism>
<accession>A0A0A2MCB4</accession>
<dbReference type="RefSeq" id="WP_026980517.1">
    <property type="nucleotide sequence ID" value="NZ_AUCZ01000009.1"/>
</dbReference>